<proteinExistence type="predicted"/>
<sequence length="218" mass="24308">MSKIVLRRDKSLRLLGQSIQIAHAIEAARADSAEGAVGKALVSHLNRVGNDLTALEAQLMSIEPSTAESRFAFGAAVRLGQTIGLELAKLELELQHIDIGAPKFTLSQAEEYARELVGTLNLIHEQKATSGLRWPKAKANTDIWRPNRAAVQILAGLTRILPETNRPRYAEEFRSELWELARSGATCTQQLMYAIRLFDRAWQLRAELRDASIRRARS</sequence>
<protein>
    <submittedName>
        <fullName evidence="1">Uncharacterized protein</fullName>
    </submittedName>
</protein>
<name>A0A927LZZ5_9ACTN</name>
<dbReference type="RefSeq" id="WP_225945412.1">
    <property type="nucleotide sequence ID" value="NZ_JADBEB010000001.1"/>
</dbReference>
<accession>A0A927LZZ5</accession>
<evidence type="ECO:0000313" key="1">
    <source>
        <dbReference type="EMBL" id="MBE1485617.1"/>
    </source>
</evidence>
<dbReference type="EMBL" id="JADBEB010000001">
    <property type="protein sequence ID" value="MBE1485617.1"/>
    <property type="molecule type" value="Genomic_DNA"/>
</dbReference>
<dbReference type="Proteomes" id="UP000649753">
    <property type="component" value="Unassembled WGS sequence"/>
</dbReference>
<gene>
    <name evidence="1" type="ORF">H4W31_001255</name>
</gene>
<reference evidence="1" key="1">
    <citation type="submission" date="2020-10" db="EMBL/GenBank/DDBJ databases">
        <title>Sequencing the genomes of 1000 actinobacteria strains.</title>
        <authorList>
            <person name="Klenk H.-P."/>
        </authorList>
    </citation>
    <scope>NUCLEOTIDE SEQUENCE</scope>
    <source>
        <strain evidence="1">DSM 46832</strain>
    </source>
</reference>
<organism evidence="1 2">
    <name type="scientific">Plantactinospora soyae</name>
    <dbReference type="NCBI Taxonomy" id="1544732"/>
    <lineage>
        <taxon>Bacteria</taxon>
        <taxon>Bacillati</taxon>
        <taxon>Actinomycetota</taxon>
        <taxon>Actinomycetes</taxon>
        <taxon>Micromonosporales</taxon>
        <taxon>Micromonosporaceae</taxon>
        <taxon>Plantactinospora</taxon>
    </lineage>
</organism>
<dbReference type="AlphaFoldDB" id="A0A927LZZ5"/>
<keyword evidence="2" id="KW-1185">Reference proteome</keyword>
<evidence type="ECO:0000313" key="2">
    <source>
        <dbReference type="Proteomes" id="UP000649753"/>
    </source>
</evidence>
<comment type="caution">
    <text evidence="1">The sequence shown here is derived from an EMBL/GenBank/DDBJ whole genome shotgun (WGS) entry which is preliminary data.</text>
</comment>